<dbReference type="Pfam" id="PF10294">
    <property type="entry name" value="Methyltransf_16"/>
    <property type="match status" value="1"/>
</dbReference>
<dbReference type="GO" id="GO:0005737">
    <property type="term" value="C:cytoplasm"/>
    <property type="evidence" value="ECO:0007669"/>
    <property type="project" value="UniProtKB-SubCell"/>
</dbReference>
<evidence type="ECO:0000256" key="4">
    <source>
        <dbReference type="ARBA" id="ARBA00022490"/>
    </source>
</evidence>
<accession>A0AAN9V846</accession>
<evidence type="ECO:0000256" key="1">
    <source>
        <dbReference type="ARBA" id="ARBA00004123"/>
    </source>
</evidence>
<dbReference type="Gene3D" id="3.40.50.150">
    <property type="entry name" value="Vaccinia Virus protein VP39"/>
    <property type="match status" value="1"/>
</dbReference>
<dbReference type="Proteomes" id="UP001378592">
    <property type="component" value="Unassembled WGS sequence"/>
</dbReference>
<sequence length="288" mass="32595">MFRFDFEDEGAGDSDDSSAADIDGGQEKTKFKWAEALEVHVDKEHFNTINGSINVNTFSCGINRIHHIQPNIKNVQDSDVLEAELRHSDLIPGKYEGGFKIWECTQDLANFMIKELSHVFHPGVRVLDLGCGAGILGVLALVHGCTVHFQDYNESVLNSLTIPNVLLNLSKDENDDKIARCRFFAGDWLSFLELTHRQNILYDIILTSETIYNPENYCKLHFVLKQKLKKTGAVYLAAKTCYFGVGGSLRLFENFVSEEGYFTCTHCWSSKEGVQREIVQLRFTTNPE</sequence>
<keyword evidence="4" id="KW-0963">Cytoplasm</keyword>
<dbReference type="AlphaFoldDB" id="A0AAN9V846"/>
<keyword evidence="7" id="KW-0949">S-adenosyl-L-methionine</keyword>
<proteinExistence type="inferred from homology"/>
<dbReference type="PANTHER" id="PTHR14614">
    <property type="entry name" value="HEPATOCELLULAR CARCINOMA-ASSOCIATED ANTIGEN"/>
    <property type="match status" value="1"/>
</dbReference>
<dbReference type="InterPro" id="IPR029063">
    <property type="entry name" value="SAM-dependent_MTases_sf"/>
</dbReference>
<keyword evidence="8" id="KW-0539">Nucleus</keyword>
<evidence type="ECO:0000256" key="8">
    <source>
        <dbReference type="ARBA" id="ARBA00023242"/>
    </source>
</evidence>
<dbReference type="GO" id="GO:0018064">
    <property type="term" value="F:protein-L-histidine N-tele-methyltransferase activity"/>
    <property type="evidence" value="ECO:0007669"/>
    <property type="project" value="UniProtKB-EC"/>
</dbReference>
<dbReference type="GO" id="GO:0005634">
    <property type="term" value="C:nucleus"/>
    <property type="evidence" value="ECO:0007669"/>
    <property type="project" value="UniProtKB-SubCell"/>
</dbReference>
<evidence type="ECO:0000256" key="2">
    <source>
        <dbReference type="ARBA" id="ARBA00004496"/>
    </source>
</evidence>
<dbReference type="EMBL" id="JAZDUA010000650">
    <property type="protein sequence ID" value="KAK7790242.1"/>
    <property type="molecule type" value="Genomic_DNA"/>
</dbReference>
<feature type="compositionally biased region" description="Acidic residues" evidence="10">
    <location>
        <begin position="1"/>
        <end position="18"/>
    </location>
</feature>
<evidence type="ECO:0000313" key="12">
    <source>
        <dbReference type="Proteomes" id="UP001378592"/>
    </source>
</evidence>
<dbReference type="GO" id="GO:0032259">
    <property type="term" value="P:methylation"/>
    <property type="evidence" value="ECO:0007669"/>
    <property type="project" value="UniProtKB-KW"/>
</dbReference>
<evidence type="ECO:0000313" key="11">
    <source>
        <dbReference type="EMBL" id="KAK7790242.1"/>
    </source>
</evidence>
<organism evidence="11 12">
    <name type="scientific">Gryllus longicercus</name>
    <dbReference type="NCBI Taxonomy" id="2509291"/>
    <lineage>
        <taxon>Eukaryota</taxon>
        <taxon>Metazoa</taxon>
        <taxon>Ecdysozoa</taxon>
        <taxon>Arthropoda</taxon>
        <taxon>Hexapoda</taxon>
        <taxon>Insecta</taxon>
        <taxon>Pterygota</taxon>
        <taxon>Neoptera</taxon>
        <taxon>Polyneoptera</taxon>
        <taxon>Orthoptera</taxon>
        <taxon>Ensifera</taxon>
        <taxon>Gryllidea</taxon>
        <taxon>Grylloidea</taxon>
        <taxon>Gryllidae</taxon>
        <taxon>Gryllinae</taxon>
        <taxon>Gryllus</taxon>
    </lineage>
</organism>
<feature type="region of interest" description="Disordered" evidence="10">
    <location>
        <begin position="1"/>
        <end position="24"/>
    </location>
</feature>
<evidence type="ECO:0000256" key="10">
    <source>
        <dbReference type="SAM" id="MobiDB-lite"/>
    </source>
</evidence>
<evidence type="ECO:0000256" key="6">
    <source>
        <dbReference type="ARBA" id="ARBA00022679"/>
    </source>
</evidence>
<gene>
    <name evidence="11" type="ORF">R5R35_001045</name>
</gene>
<dbReference type="InterPro" id="IPR019410">
    <property type="entry name" value="Methyltransf_16"/>
</dbReference>
<name>A0AAN9V846_9ORTH</name>
<evidence type="ECO:0000256" key="9">
    <source>
        <dbReference type="ARBA" id="ARBA00038126"/>
    </source>
</evidence>
<evidence type="ECO:0000256" key="5">
    <source>
        <dbReference type="ARBA" id="ARBA00022603"/>
    </source>
</evidence>
<comment type="subcellular location">
    <subcellularLocation>
        <location evidence="2">Cytoplasm</location>
    </subcellularLocation>
    <subcellularLocation>
        <location evidence="1">Nucleus</location>
    </subcellularLocation>
</comment>
<keyword evidence="12" id="KW-1185">Reference proteome</keyword>
<dbReference type="SUPFAM" id="SSF53335">
    <property type="entry name" value="S-adenosyl-L-methionine-dependent methyltransferases"/>
    <property type="match status" value="1"/>
</dbReference>
<comment type="similarity">
    <text evidence="9">Belongs to the methyltransferase superfamily. METTL18 family.</text>
</comment>
<dbReference type="PANTHER" id="PTHR14614:SF39">
    <property type="entry name" value="HISTIDINE PROTEIN METHYLTRANSFERASE 1 HOMOLOG"/>
    <property type="match status" value="1"/>
</dbReference>
<reference evidence="11 12" key="1">
    <citation type="submission" date="2024-03" db="EMBL/GenBank/DDBJ databases">
        <title>The genome assembly and annotation of the cricket Gryllus longicercus Weissman &amp; Gray.</title>
        <authorList>
            <person name="Szrajer S."/>
            <person name="Gray D."/>
            <person name="Ylla G."/>
        </authorList>
    </citation>
    <scope>NUCLEOTIDE SEQUENCE [LARGE SCALE GENOMIC DNA]</scope>
    <source>
        <strain evidence="11">DAG 2021-001</strain>
        <tissue evidence="11">Whole body minus gut</tissue>
    </source>
</reference>
<keyword evidence="6" id="KW-0808">Transferase</keyword>
<comment type="caution">
    <text evidence="11">The sequence shown here is derived from an EMBL/GenBank/DDBJ whole genome shotgun (WGS) entry which is preliminary data.</text>
</comment>
<dbReference type="CDD" id="cd02440">
    <property type="entry name" value="AdoMet_MTases"/>
    <property type="match status" value="1"/>
</dbReference>
<evidence type="ECO:0000256" key="3">
    <source>
        <dbReference type="ARBA" id="ARBA00012533"/>
    </source>
</evidence>
<evidence type="ECO:0000256" key="7">
    <source>
        <dbReference type="ARBA" id="ARBA00022691"/>
    </source>
</evidence>
<protein>
    <recommendedName>
        <fullName evidence="3">protein-histidine N-methyltransferase</fullName>
        <ecNumber evidence="3">2.1.1.85</ecNumber>
    </recommendedName>
</protein>
<keyword evidence="5" id="KW-0489">Methyltransferase</keyword>
<dbReference type="EC" id="2.1.1.85" evidence="3"/>